<reference evidence="2" key="1">
    <citation type="journal article" date="2021" name="Open Biol.">
        <title>Shared evolutionary footprints suggest mitochondrial oxidative damage underlies multiple complex I losses in fungi.</title>
        <authorList>
            <person name="Schikora-Tamarit M.A."/>
            <person name="Marcet-Houben M."/>
            <person name="Nosek J."/>
            <person name="Gabaldon T."/>
        </authorList>
    </citation>
    <scope>NUCLEOTIDE SEQUENCE</scope>
    <source>
        <strain evidence="2">CBS6075</strain>
    </source>
</reference>
<accession>A0A9P8NY71</accession>
<feature type="region of interest" description="Disordered" evidence="1">
    <location>
        <begin position="525"/>
        <end position="562"/>
    </location>
</feature>
<keyword evidence="3" id="KW-1185">Reference proteome</keyword>
<feature type="compositionally biased region" description="Basic and acidic residues" evidence="1">
    <location>
        <begin position="550"/>
        <end position="559"/>
    </location>
</feature>
<dbReference type="Proteomes" id="UP000769157">
    <property type="component" value="Unassembled WGS sequence"/>
</dbReference>
<feature type="compositionally biased region" description="Polar residues" evidence="1">
    <location>
        <begin position="537"/>
        <end position="549"/>
    </location>
</feature>
<reference evidence="2" key="2">
    <citation type="submission" date="2021-01" db="EMBL/GenBank/DDBJ databases">
        <authorList>
            <person name="Schikora-Tamarit M.A."/>
        </authorList>
    </citation>
    <scope>NUCLEOTIDE SEQUENCE</scope>
    <source>
        <strain evidence="2">CBS6075</strain>
    </source>
</reference>
<sequence>MYTDAARGLRSRPASPYSYSTSTSKSLISSTRLSKLLVVDWTLDVDKLGSFRKIHRELDVFVGCVVQPVEKRHAQHVVVVVVFQEARELVGPSNGEVVVPATKNREPGLEHELAVVEQRGAHVADLVDEVNVCGVHVLWQRYLDRGDHRCWSHCVLTVHPVDSGEALAELDSVVGELVVLLQLQRVAPVRHPEVSLEAVHEGERLDLGENQHQRQVAVCFEPFGVRTVNKEPVLHRRLELLGINVGGQVDQHFLSLVGTENFQLVLESVVGRKSQSCGFEEDCLFGAHWAFFRSRLELVCEDKRERQMDLGFWSNWVRKLSFVVGNFVRRQVLDQFGRQKRVLVPRLVDDRHEQRNLVFQVAGDRKVVLVGGLDGYVLGMDNVPFLDVGLENVHHSFVLDVFPVLCGRLGLHDEKERANQREKREESHLTCLNKLYMFFFCHDTLVSESKSTRRFELDWSSSSSEDMSGSSVLFRWISSDTSLSAAYDFLELMVLLVMQSMVPHMAVQNAHTKIVQGHQLRWGTNKIRSTRKDSNDSRNVGSDQISTASRKSDEDENRGYSDMSVMESWMNVATSEIGCTTSR</sequence>
<comment type="caution">
    <text evidence="2">The sequence shown here is derived from an EMBL/GenBank/DDBJ whole genome shotgun (WGS) entry which is preliminary data.</text>
</comment>
<evidence type="ECO:0000313" key="2">
    <source>
        <dbReference type="EMBL" id="KAH3661406.1"/>
    </source>
</evidence>
<dbReference type="GeneID" id="70238777"/>
<dbReference type="EMBL" id="JAEUBE010000487">
    <property type="protein sequence ID" value="KAH3661406.1"/>
    <property type="molecule type" value="Genomic_DNA"/>
</dbReference>
<name>A0A9P8NY71_9ASCO</name>
<dbReference type="RefSeq" id="XP_046058530.1">
    <property type="nucleotide sequence ID" value="XM_046208140.1"/>
</dbReference>
<protein>
    <submittedName>
        <fullName evidence="2">Uncharacterized protein</fullName>
    </submittedName>
</protein>
<organism evidence="2 3">
    <name type="scientific">Ogataea philodendri</name>
    <dbReference type="NCBI Taxonomy" id="1378263"/>
    <lineage>
        <taxon>Eukaryota</taxon>
        <taxon>Fungi</taxon>
        <taxon>Dikarya</taxon>
        <taxon>Ascomycota</taxon>
        <taxon>Saccharomycotina</taxon>
        <taxon>Pichiomycetes</taxon>
        <taxon>Pichiales</taxon>
        <taxon>Pichiaceae</taxon>
        <taxon>Ogataea</taxon>
    </lineage>
</organism>
<feature type="compositionally biased region" description="Low complexity" evidence="1">
    <location>
        <begin position="11"/>
        <end position="22"/>
    </location>
</feature>
<proteinExistence type="predicted"/>
<dbReference type="AlphaFoldDB" id="A0A9P8NY71"/>
<evidence type="ECO:0000313" key="3">
    <source>
        <dbReference type="Proteomes" id="UP000769157"/>
    </source>
</evidence>
<feature type="region of interest" description="Disordered" evidence="1">
    <location>
        <begin position="1"/>
        <end position="22"/>
    </location>
</feature>
<evidence type="ECO:0000256" key="1">
    <source>
        <dbReference type="SAM" id="MobiDB-lite"/>
    </source>
</evidence>
<gene>
    <name evidence="2" type="ORF">OGAPHI_006813</name>
</gene>